<keyword evidence="8" id="KW-0378">Hydrolase</keyword>
<comment type="catalytic activity">
    <reaction evidence="12">
        <text>Preferential cleavage: (Ac)2-L-Lys-D-Ala-|-D-Ala. Also transpeptidation of peptidyl-alanyl moieties that are N-acyl substituents of D-alanine.</text>
        <dbReference type="EC" id="3.4.16.4"/>
    </reaction>
</comment>
<dbReference type="GO" id="GO:0009002">
    <property type="term" value="F:serine-type D-Ala-D-Ala carboxypeptidase activity"/>
    <property type="evidence" value="ECO:0007669"/>
    <property type="project" value="UniProtKB-EC"/>
</dbReference>
<dbReference type="GO" id="GO:0009252">
    <property type="term" value="P:peptidoglycan biosynthetic process"/>
    <property type="evidence" value="ECO:0007669"/>
    <property type="project" value="UniProtKB-UniPathway"/>
</dbReference>
<dbReference type="Gene3D" id="3.40.710.10">
    <property type="entry name" value="DD-peptidase/beta-lactamase superfamily"/>
    <property type="match status" value="1"/>
</dbReference>
<feature type="region of interest" description="Disordered" evidence="16">
    <location>
        <begin position="417"/>
        <end position="510"/>
    </location>
</feature>
<dbReference type="PANTHER" id="PTHR21581">
    <property type="entry name" value="D-ALANYL-D-ALANINE CARBOXYPEPTIDASE"/>
    <property type="match status" value="1"/>
</dbReference>
<evidence type="ECO:0000256" key="1">
    <source>
        <dbReference type="ARBA" id="ARBA00003217"/>
    </source>
</evidence>
<evidence type="ECO:0000256" key="12">
    <source>
        <dbReference type="ARBA" id="ARBA00034000"/>
    </source>
</evidence>
<dbReference type="GO" id="GO:0006508">
    <property type="term" value="P:proteolysis"/>
    <property type="evidence" value="ECO:0007669"/>
    <property type="project" value="UniProtKB-KW"/>
</dbReference>
<dbReference type="RefSeq" id="WP_149677713.1">
    <property type="nucleotide sequence ID" value="NZ_FQZP01000004.1"/>
</dbReference>
<dbReference type="SUPFAM" id="SSF69189">
    <property type="entry name" value="Penicillin-binding protein associated domain"/>
    <property type="match status" value="1"/>
</dbReference>
<dbReference type="GO" id="GO:0071555">
    <property type="term" value="P:cell wall organization"/>
    <property type="evidence" value="ECO:0007669"/>
    <property type="project" value="UniProtKB-KW"/>
</dbReference>
<dbReference type="InterPro" id="IPR012907">
    <property type="entry name" value="Peptidase_S11_C"/>
</dbReference>
<feature type="region of interest" description="Disordered" evidence="16">
    <location>
        <begin position="29"/>
        <end position="49"/>
    </location>
</feature>
<feature type="signal peptide" evidence="17">
    <location>
        <begin position="1"/>
        <end position="23"/>
    </location>
</feature>
<evidence type="ECO:0000313" key="20">
    <source>
        <dbReference type="Proteomes" id="UP000324781"/>
    </source>
</evidence>
<dbReference type="AlphaFoldDB" id="A0A1M6C441"/>
<dbReference type="PANTHER" id="PTHR21581:SF6">
    <property type="entry name" value="TRAFFICKING PROTEIN PARTICLE COMPLEX SUBUNIT 12"/>
    <property type="match status" value="1"/>
</dbReference>
<evidence type="ECO:0000256" key="3">
    <source>
        <dbReference type="ARBA" id="ARBA00007164"/>
    </source>
</evidence>
<feature type="binding site" evidence="14">
    <location>
        <position position="247"/>
    </location>
    <ligand>
        <name>substrate</name>
    </ligand>
</feature>
<comment type="pathway">
    <text evidence="2">Cell wall biogenesis; peptidoglycan biosynthesis.</text>
</comment>
<keyword evidence="11" id="KW-0961">Cell wall biogenesis/degradation</keyword>
<protein>
    <recommendedName>
        <fullName evidence="4">serine-type D-Ala-D-Ala carboxypeptidase</fullName>
        <ecNumber evidence="4">3.4.16.4</ecNumber>
    </recommendedName>
</protein>
<keyword evidence="9" id="KW-0133">Cell shape</keyword>
<dbReference type="Pfam" id="PF07943">
    <property type="entry name" value="PBP5_C"/>
    <property type="match status" value="1"/>
</dbReference>
<evidence type="ECO:0000256" key="14">
    <source>
        <dbReference type="PIRSR" id="PIRSR618044-2"/>
    </source>
</evidence>
<dbReference type="SUPFAM" id="SSF56601">
    <property type="entry name" value="beta-lactamase/transpeptidase-like"/>
    <property type="match status" value="1"/>
</dbReference>
<keyword evidence="10" id="KW-0573">Peptidoglycan synthesis</keyword>
<feature type="domain" description="Peptidase S11 D-Ala-D-Ala carboxypeptidase A C-terminal" evidence="18">
    <location>
        <begin position="297"/>
        <end position="387"/>
    </location>
</feature>
<feature type="compositionally biased region" description="Low complexity" evidence="16">
    <location>
        <begin position="493"/>
        <end position="510"/>
    </location>
</feature>
<dbReference type="EMBL" id="FQZP01000004">
    <property type="protein sequence ID" value="SHI55787.1"/>
    <property type="molecule type" value="Genomic_DNA"/>
</dbReference>
<dbReference type="Pfam" id="PF00768">
    <property type="entry name" value="Peptidase_S11"/>
    <property type="match status" value="1"/>
</dbReference>
<dbReference type="GO" id="GO:0008360">
    <property type="term" value="P:regulation of cell shape"/>
    <property type="evidence" value="ECO:0007669"/>
    <property type="project" value="UniProtKB-KW"/>
</dbReference>
<feature type="active site" description="Acyl-ester intermediate" evidence="13">
    <location>
        <position position="83"/>
    </location>
</feature>
<evidence type="ECO:0000256" key="10">
    <source>
        <dbReference type="ARBA" id="ARBA00022984"/>
    </source>
</evidence>
<evidence type="ECO:0000256" key="13">
    <source>
        <dbReference type="PIRSR" id="PIRSR618044-1"/>
    </source>
</evidence>
<dbReference type="InterPro" id="IPR018044">
    <property type="entry name" value="Peptidase_S11"/>
</dbReference>
<evidence type="ECO:0000256" key="2">
    <source>
        <dbReference type="ARBA" id="ARBA00004752"/>
    </source>
</evidence>
<evidence type="ECO:0000256" key="6">
    <source>
        <dbReference type="ARBA" id="ARBA00022670"/>
    </source>
</evidence>
<evidence type="ECO:0000256" key="8">
    <source>
        <dbReference type="ARBA" id="ARBA00022801"/>
    </source>
</evidence>
<feature type="active site" evidence="13">
    <location>
        <position position="143"/>
    </location>
</feature>
<gene>
    <name evidence="19" type="ORF">SAMN05444373_100441</name>
</gene>
<evidence type="ECO:0000256" key="4">
    <source>
        <dbReference type="ARBA" id="ARBA00012448"/>
    </source>
</evidence>
<name>A0A1M6C441_9FIRM</name>
<accession>A0A1M6C441</accession>
<evidence type="ECO:0000256" key="11">
    <source>
        <dbReference type="ARBA" id="ARBA00023316"/>
    </source>
</evidence>
<feature type="compositionally biased region" description="Polar residues" evidence="16">
    <location>
        <begin position="428"/>
        <end position="438"/>
    </location>
</feature>
<dbReference type="Gene3D" id="2.60.410.10">
    <property type="entry name" value="D-Ala-D-Ala carboxypeptidase, C-terminal domain"/>
    <property type="match status" value="1"/>
</dbReference>
<organism evidence="19 20">
    <name type="scientific">Thermoclostridium caenicola</name>
    <dbReference type="NCBI Taxonomy" id="659425"/>
    <lineage>
        <taxon>Bacteria</taxon>
        <taxon>Bacillati</taxon>
        <taxon>Bacillota</taxon>
        <taxon>Clostridia</taxon>
        <taxon>Eubacteriales</taxon>
        <taxon>Oscillospiraceae</taxon>
        <taxon>Thermoclostridium</taxon>
    </lineage>
</organism>
<dbReference type="Proteomes" id="UP000324781">
    <property type="component" value="Unassembled WGS sequence"/>
</dbReference>
<dbReference type="UniPathway" id="UPA00219"/>
<dbReference type="InterPro" id="IPR015956">
    <property type="entry name" value="Peniciliin-bd_prot_C_sf"/>
</dbReference>
<dbReference type="InterPro" id="IPR001967">
    <property type="entry name" value="Peptidase_S11_N"/>
</dbReference>
<evidence type="ECO:0000259" key="18">
    <source>
        <dbReference type="SMART" id="SM00936"/>
    </source>
</evidence>
<evidence type="ECO:0000256" key="5">
    <source>
        <dbReference type="ARBA" id="ARBA00022645"/>
    </source>
</evidence>
<proteinExistence type="inferred from homology"/>
<keyword evidence="7 17" id="KW-0732">Signal</keyword>
<dbReference type="InterPro" id="IPR037167">
    <property type="entry name" value="Peptidase_S11_C_sf"/>
</dbReference>
<dbReference type="SMART" id="SM00936">
    <property type="entry name" value="PBP5_C"/>
    <property type="match status" value="1"/>
</dbReference>
<keyword evidence="20" id="KW-1185">Reference proteome</keyword>
<comment type="function">
    <text evidence="1">Removes C-terminal D-alanyl residues from sugar-peptide cell wall precursors.</text>
</comment>
<evidence type="ECO:0000256" key="9">
    <source>
        <dbReference type="ARBA" id="ARBA00022960"/>
    </source>
</evidence>
<dbReference type="InterPro" id="IPR012338">
    <property type="entry name" value="Beta-lactam/transpept-like"/>
</dbReference>
<keyword evidence="5 19" id="KW-0121">Carboxypeptidase</keyword>
<evidence type="ECO:0000256" key="7">
    <source>
        <dbReference type="ARBA" id="ARBA00022729"/>
    </source>
</evidence>
<evidence type="ECO:0000256" key="15">
    <source>
        <dbReference type="RuleBase" id="RU004016"/>
    </source>
</evidence>
<keyword evidence="6" id="KW-0645">Protease</keyword>
<evidence type="ECO:0000313" key="19">
    <source>
        <dbReference type="EMBL" id="SHI55787.1"/>
    </source>
</evidence>
<evidence type="ECO:0000256" key="17">
    <source>
        <dbReference type="SAM" id="SignalP"/>
    </source>
</evidence>
<dbReference type="PRINTS" id="PR00725">
    <property type="entry name" value="DADACBPTASE1"/>
</dbReference>
<feature type="chain" id="PRO_5012025349" description="serine-type D-Ala-D-Ala carboxypeptidase" evidence="17">
    <location>
        <begin position="24"/>
        <end position="510"/>
    </location>
</feature>
<sequence>MKAKCRFFVALLLIFCMLTTVTAADSNTAEATGTEMEETSAADVNPNPKPQFQVNAKSAILIEAQTGQTVFAMNEHEKLPIASITKIMTMLLVMEAVDSGKLSLKDMVTISANACRMGGSQVYLEEGEVFTVEELLKAVAVHSANDASVALAEKVSGSEEAFVHLMNEKAKELKMNNTNFLDATGLTDEGHYSTAYDVAIMSRELLTKHPKIINYTTIWHDTFRDGKFDLDNTNKLVKRYSGITGLKTGFTSKAGFCLAASAERDGTQFISVVLGSESNEMRFSESAKLLDFGFANWEAAKIEKKGLPAGSIPVKKGEISQVPLEYGDNAVILVKKGKKSQLVENAVIPEHITAPVTRGQVVGVLNVELDGNRMASIPIVAAGDSRRCSFGLMISMLAKRWAGLFCSCPEEAIIPENVQPSANPPAPENTSPPDNTSAPGKKSMTGDEDVFEEHGTPEDISSLEDDHGYGEGVVGQDGFEAGESSIFEEPVIEESPLLEESSGLAEDPLE</sequence>
<reference evidence="19 20" key="1">
    <citation type="submission" date="2016-11" db="EMBL/GenBank/DDBJ databases">
        <authorList>
            <person name="Varghese N."/>
            <person name="Submissions S."/>
        </authorList>
    </citation>
    <scope>NUCLEOTIDE SEQUENCE [LARGE SCALE GENOMIC DNA]</scope>
    <source>
        <strain evidence="19 20">DSM 19027</strain>
    </source>
</reference>
<feature type="active site" description="Proton acceptor" evidence="13">
    <location>
        <position position="86"/>
    </location>
</feature>
<dbReference type="EC" id="3.4.16.4" evidence="4"/>
<evidence type="ECO:0000256" key="16">
    <source>
        <dbReference type="SAM" id="MobiDB-lite"/>
    </source>
</evidence>
<comment type="similarity">
    <text evidence="3 15">Belongs to the peptidase S11 family.</text>
</comment>
<dbReference type="OrthoDB" id="9791132at2"/>